<dbReference type="InParanoid" id="H2XTV8"/>
<reference evidence="1" key="2">
    <citation type="submission" date="2025-08" db="UniProtKB">
        <authorList>
            <consortium name="Ensembl"/>
        </authorList>
    </citation>
    <scope>IDENTIFICATION</scope>
</reference>
<accession>H2XTV8</accession>
<sequence length="318" mass="33468">MINGSEMSGAMSGCVKAIACGNWDCSTPEGLQAINDNSPDLLVTSCSGFKCCVGDNCNVPYQKTGPTCFAGITGEGDMSPALIKVSCKPTEVCVNFYGRMDINGTNSAGAMSGCINMMACGAFDCSTPEAIASMRNESGLNVTSCDSYQCCHSEGCNVPYQGPLCYEGLADETVGQVQSKRCKFGESCSTYYVSGTFQGAEKKGALMGCTDTNVCGLNCSDPAFTDGLRNELNGTGIVVSSCSELRCCNNGELCNVPVLNGPSCPVIADNDLPLYPQCTVRTAYEKASKCMSMFLKHAPFTSQGMCQTKVRSRSSLYG</sequence>
<reference evidence="1" key="3">
    <citation type="submission" date="2025-09" db="UniProtKB">
        <authorList>
            <consortium name="Ensembl"/>
        </authorList>
    </citation>
    <scope>IDENTIFICATION</scope>
</reference>
<organism evidence="1 2">
    <name type="scientific">Ciona intestinalis</name>
    <name type="common">Transparent sea squirt</name>
    <name type="synonym">Ascidia intestinalis</name>
    <dbReference type="NCBI Taxonomy" id="7719"/>
    <lineage>
        <taxon>Eukaryota</taxon>
        <taxon>Metazoa</taxon>
        <taxon>Chordata</taxon>
        <taxon>Tunicata</taxon>
        <taxon>Ascidiacea</taxon>
        <taxon>Phlebobranchia</taxon>
        <taxon>Cionidae</taxon>
        <taxon>Ciona</taxon>
    </lineage>
</organism>
<dbReference type="HOGENOM" id="CLU_874232_0_0_1"/>
<dbReference type="AlphaFoldDB" id="H2XTV8"/>
<evidence type="ECO:0000313" key="1">
    <source>
        <dbReference type="Ensembl" id="ENSCINP00000033092.1"/>
    </source>
</evidence>
<proteinExistence type="predicted"/>
<dbReference type="Ensembl" id="ENSCINT00000033380.1">
    <property type="protein sequence ID" value="ENSCINP00000033092.1"/>
    <property type="gene ID" value="ENSCING00000018692.1"/>
</dbReference>
<reference evidence="2" key="1">
    <citation type="journal article" date="2002" name="Science">
        <title>The draft genome of Ciona intestinalis: insights into chordate and vertebrate origins.</title>
        <authorList>
            <person name="Dehal P."/>
            <person name="Satou Y."/>
            <person name="Campbell R.K."/>
            <person name="Chapman J."/>
            <person name="Degnan B."/>
            <person name="De Tomaso A."/>
            <person name="Davidson B."/>
            <person name="Di Gregorio A."/>
            <person name="Gelpke M."/>
            <person name="Goodstein D.M."/>
            <person name="Harafuji N."/>
            <person name="Hastings K.E."/>
            <person name="Ho I."/>
            <person name="Hotta K."/>
            <person name="Huang W."/>
            <person name="Kawashima T."/>
            <person name="Lemaire P."/>
            <person name="Martinez D."/>
            <person name="Meinertzhagen I.A."/>
            <person name="Necula S."/>
            <person name="Nonaka M."/>
            <person name="Putnam N."/>
            <person name="Rash S."/>
            <person name="Saiga H."/>
            <person name="Satake M."/>
            <person name="Terry A."/>
            <person name="Yamada L."/>
            <person name="Wang H.G."/>
            <person name="Awazu S."/>
            <person name="Azumi K."/>
            <person name="Boore J."/>
            <person name="Branno M."/>
            <person name="Chin-Bow S."/>
            <person name="DeSantis R."/>
            <person name="Doyle S."/>
            <person name="Francino P."/>
            <person name="Keys D.N."/>
            <person name="Haga S."/>
            <person name="Hayashi H."/>
            <person name="Hino K."/>
            <person name="Imai K.S."/>
            <person name="Inaba K."/>
            <person name="Kano S."/>
            <person name="Kobayashi K."/>
            <person name="Kobayashi M."/>
            <person name="Lee B.I."/>
            <person name="Makabe K.W."/>
            <person name="Manohar C."/>
            <person name="Matassi G."/>
            <person name="Medina M."/>
            <person name="Mochizuki Y."/>
            <person name="Mount S."/>
            <person name="Morishita T."/>
            <person name="Miura S."/>
            <person name="Nakayama A."/>
            <person name="Nishizaka S."/>
            <person name="Nomoto H."/>
            <person name="Ohta F."/>
            <person name="Oishi K."/>
            <person name="Rigoutsos I."/>
            <person name="Sano M."/>
            <person name="Sasaki A."/>
            <person name="Sasakura Y."/>
            <person name="Shoguchi E."/>
            <person name="Shin-i T."/>
            <person name="Spagnuolo A."/>
            <person name="Stainier D."/>
            <person name="Suzuki M.M."/>
            <person name="Tassy O."/>
            <person name="Takatori N."/>
            <person name="Tokuoka M."/>
            <person name="Yagi K."/>
            <person name="Yoshizaki F."/>
            <person name="Wada S."/>
            <person name="Zhang C."/>
            <person name="Hyatt P.D."/>
            <person name="Larimer F."/>
            <person name="Detter C."/>
            <person name="Doggett N."/>
            <person name="Glavina T."/>
            <person name="Hawkins T."/>
            <person name="Richardson P."/>
            <person name="Lucas S."/>
            <person name="Kohara Y."/>
            <person name="Levine M."/>
            <person name="Satoh N."/>
            <person name="Rokhsar D.S."/>
        </authorList>
    </citation>
    <scope>NUCLEOTIDE SEQUENCE [LARGE SCALE GENOMIC DNA]</scope>
</reference>
<dbReference type="Proteomes" id="UP000008144">
    <property type="component" value="Unassembled WGS sequence"/>
</dbReference>
<protein>
    <submittedName>
        <fullName evidence="1">Uncharacterized protein</fullName>
    </submittedName>
</protein>
<evidence type="ECO:0000313" key="2">
    <source>
        <dbReference type="Proteomes" id="UP000008144"/>
    </source>
</evidence>
<keyword evidence="2" id="KW-1185">Reference proteome</keyword>
<name>H2XTV8_CIOIN</name>